<dbReference type="AlphaFoldDB" id="A0A5J4NKC9"/>
<keyword evidence="2" id="KW-1185">Reference proteome</keyword>
<protein>
    <submittedName>
        <fullName evidence="1">Uncharacterized protein</fullName>
    </submittedName>
</protein>
<evidence type="ECO:0000313" key="1">
    <source>
        <dbReference type="EMBL" id="KAA3675914.1"/>
    </source>
</evidence>
<name>A0A5J4NKC9_9TREM</name>
<gene>
    <name evidence="1" type="ORF">DEA37_0006460</name>
</gene>
<dbReference type="Proteomes" id="UP000324629">
    <property type="component" value="Unassembled WGS sequence"/>
</dbReference>
<sequence length="200" mass="22372">MSSPAYNNNSILDWPYVDSPWDLLIECESLRLGLPGATYSNQHRRLAHPVERNCENINYMKSAGTYWSQKESASLLKCADTLAPSCPTRRKLHSRFLSLFPDLTVESIRTRLCALSWQRNSVPTVNPATVSQTNVTSGTESQAAENSEWFACLIRTVFTQLESDKEASSQTDRLLTIARGLQAGIFTMVQDKSLLNMHAA</sequence>
<proteinExistence type="predicted"/>
<dbReference type="EMBL" id="QNGE01002245">
    <property type="protein sequence ID" value="KAA3675914.1"/>
    <property type="molecule type" value="Genomic_DNA"/>
</dbReference>
<comment type="caution">
    <text evidence="1">The sequence shown here is derived from an EMBL/GenBank/DDBJ whole genome shotgun (WGS) entry which is preliminary data.</text>
</comment>
<reference evidence="1 2" key="1">
    <citation type="journal article" date="2019" name="Gigascience">
        <title>Whole-genome sequence of the oriental lung fluke Paragonimus westermani.</title>
        <authorList>
            <person name="Oey H."/>
            <person name="Zakrzewski M."/>
            <person name="Narain K."/>
            <person name="Devi K.R."/>
            <person name="Agatsuma T."/>
            <person name="Nawaratna S."/>
            <person name="Gobert G.N."/>
            <person name="Jones M.K."/>
            <person name="Ragan M.A."/>
            <person name="McManus D.P."/>
            <person name="Krause L."/>
        </authorList>
    </citation>
    <scope>NUCLEOTIDE SEQUENCE [LARGE SCALE GENOMIC DNA]</scope>
    <source>
        <strain evidence="1 2">IND2009</strain>
    </source>
</reference>
<organism evidence="1 2">
    <name type="scientific">Paragonimus westermani</name>
    <dbReference type="NCBI Taxonomy" id="34504"/>
    <lineage>
        <taxon>Eukaryota</taxon>
        <taxon>Metazoa</taxon>
        <taxon>Spiralia</taxon>
        <taxon>Lophotrochozoa</taxon>
        <taxon>Platyhelminthes</taxon>
        <taxon>Trematoda</taxon>
        <taxon>Digenea</taxon>
        <taxon>Plagiorchiida</taxon>
        <taxon>Troglotremata</taxon>
        <taxon>Troglotrematidae</taxon>
        <taxon>Paragonimus</taxon>
    </lineage>
</organism>
<accession>A0A5J4NKC9</accession>
<evidence type="ECO:0000313" key="2">
    <source>
        <dbReference type="Proteomes" id="UP000324629"/>
    </source>
</evidence>